<feature type="region of interest" description="Disordered" evidence="4">
    <location>
        <begin position="104"/>
        <end position="125"/>
    </location>
</feature>
<dbReference type="GO" id="GO:0043226">
    <property type="term" value="C:organelle"/>
    <property type="evidence" value="ECO:0007669"/>
    <property type="project" value="UniProtKB-ARBA"/>
</dbReference>
<keyword evidence="3" id="KW-0106">Calcium</keyword>
<sequence>MGDLTPEMERIFKRFDTNGDGKISLAELSEVLRTLGSTSADDVKRTMAEIDTDGDGNIDFKEFAAFCHANPGIMKDVAKKEHMYGTMRTRNSWVDTIQSFQHGGAARGNRSNLSEDSAGASDPLHSSSSLSSAPLWSQYWIACTKAILPPNVDDPSSSLHETLDGISPVNVLWDSPSAVSIVEKNIEMGESTQQGKAIGRQVQLLNLVEGCKTRWDLSTKAVVF</sequence>
<accession>A0AAV8NYM2</accession>
<evidence type="ECO:0000256" key="1">
    <source>
        <dbReference type="ARBA" id="ARBA00022723"/>
    </source>
</evidence>
<dbReference type="AlphaFoldDB" id="A0AAV8NYM2"/>
<evidence type="ECO:0000256" key="3">
    <source>
        <dbReference type="ARBA" id="ARBA00022837"/>
    </source>
</evidence>
<dbReference type="InterPro" id="IPR002048">
    <property type="entry name" value="EF_hand_dom"/>
</dbReference>
<dbReference type="FunFam" id="1.10.238.10:FF:000178">
    <property type="entry name" value="Calmodulin-2 A"/>
    <property type="match status" value="1"/>
</dbReference>
<dbReference type="Proteomes" id="UP001222027">
    <property type="component" value="Unassembled WGS sequence"/>
</dbReference>
<evidence type="ECO:0000259" key="5">
    <source>
        <dbReference type="PROSITE" id="PS50222"/>
    </source>
</evidence>
<organism evidence="6 7">
    <name type="scientific">Ensete ventricosum</name>
    <name type="common">Abyssinian banana</name>
    <name type="synonym">Musa ensete</name>
    <dbReference type="NCBI Taxonomy" id="4639"/>
    <lineage>
        <taxon>Eukaryota</taxon>
        <taxon>Viridiplantae</taxon>
        <taxon>Streptophyta</taxon>
        <taxon>Embryophyta</taxon>
        <taxon>Tracheophyta</taxon>
        <taxon>Spermatophyta</taxon>
        <taxon>Magnoliopsida</taxon>
        <taxon>Liliopsida</taxon>
        <taxon>Zingiberales</taxon>
        <taxon>Musaceae</taxon>
        <taxon>Ensete</taxon>
    </lineage>
</organism>
<feature type="domain" description="EF-hand" evidence="5">
    <location>
        <begin position="3"/>
        <end position="38"/>
    </location>
</feature>
<dbReference type="SMART" id="SM00054">
    <property type="entry name" value="EFh"/>
    <property type="match status" value="2"/>
</dbReference>
<dbReference type="PANTHER" id="PTHR10891">
    <property type="entry name" value="EF-HAND CALCIUM-BINDING DOMAIN CONTAINING PROTEIN"/>
    <property type="match status" value="1"/>
</dbReference>
<dbReference type="PROSITE" id="PS00018">
    <property type="entry name" value="EF_HAND_1"/>
    <property type="match status" value="2"/>
</dbReference>
<proteinExistence type="predicted"/>
<dbReference type="InterPro" id="IPR039647">
    <property type="entry name" value="EF_hand_pair_protein_CML-like"/>
</dbReference>
<dbReference type="Gene3D" id="1.10.238.10">
    <property type="entry name" value="EF-hand"/>
    <property type="match status" value="1"/>
</dbReference>
<dbReference type="Pfam" id="PF13499">
    <property type="entry name" value="EF-hand_7"/>
    <property type="match status" value="1"/>
</dbReference>
<protein>
    <recommendedName>
        <fullName evidence="5">EF-hand domain-containing protein</fullName>
    </recommendedName>
</protein>
<evidence type="ECO:0000256" key="4">
    <source>
        <dbReference type="SAM" id="MobiDB-lite"/>
    </source>
</evidence>
<dbReference type="CDD" id="cd00051">
    <property type="entry name" value="EFh"/>
    <property type="match status" value="1"/>
</dbReference>
<name>A0AAV8NYM2_ENSVE</name>
<feature type="domain" description="EF-hand" evidence="5">
    <location>
        <begin position="41"/>
        <end position="73"/>
    </location>
</feature>
<evidence type="ECO:0000256" key="2">
    <source>
        <dbReference type="ARBA" id="ARBA00022737"/>
    </source>
</evidence>
<keyword evidence="1" id="KW-0479">Metal-binding</keyword>
<dbReference type="SUPFAM" id="SSF47473">
    <property type="entry name" value="EF-hand"/>
    <property type="match status" value="1"/>
</dbReference>
<dbReference type="InterPro" id="IPR018247">
    <property type="entry name" value="EF_Hand_1_Ca_BS"/>
</dbReference>
<keyword evidence="2" id="KW-0677">Repeat</keyword>
<dbReference type="InterPro" id="IPR011992">
    <property type="entry name" value="EF-hand-dom_pair"/>
</dbReference>
<dbReference type="GO" id="GO:0005509">
    <property type="term" value="F:calcium ion binding"/>
    <property type="evidence" value="ECO:0007669"/>
    <property type="project" value="InterPro"/>
</dbReference>
<keyword evidence="7" id="KW-1185">Reference proteome</keyword>
<comment type="caution">
    <text evidence="6">The sequence shown here is derived from an EMBL/GenBank/DDBJ whole genome shotgun (WGS) entry which is preliminary data.</text>
</comment>
<dbReference type="EMBL" id="JAQQAF010000021">
    <property type="protein sequence ID" value="KAJ8455705.1"/>
    <property type="molecule type" value="Genomic_DNA"/>
</dbReference>
<dbReference type="PROSITE" id="PS50222">
    <property type="entry name" value="EF_HAND_2"/>
    <property type="match status" value="2"/>
</dbReference>
<evidence type="ECO:0000313" key="7">
    <source>
        <dbReference type="Proteomes" id="UP001222027"/>
    </source>
</evidence>
<gene>
    <name evidence="6" type="ORF">OPV22_035054</name>
</gene>
<evidence type="ECO:0000313" key="6">
    <source>
        <dbReference type="EMBL" id="KAJ8455705.1"/>
    </source>
</evidence>
<reference evidence="6 7" key="1">
    <citation type="submission" date="2022-12" db="EMBL/GenBank/DDBJ databases">
        <title>Chromosome-scale assembly of the Ensete ventricosum genome.</title>
        <authorList>
            <person name="Dussert Y."/>
            <person name="Stocks J."/>
            <person name="Wendawek A."/>
            <person name="Woldeyes F."/>
            <person name="Nichols R.A."/>
            <person name="Borrell J.S."/>
        </authorList>
    </citation>
    <scope>NUCLEOTIDE SEQUENCE [LARGE SCALE GENOMIC DNA]</scope>
    <source>
        <strain evidence="7">cv. Maze</strain>
        <tissue evidence="6">Seeds</tissue>
    </source>
</reference>